<dbReference type="EMBL" id="JAQOWY010000015">
    <property type="protein sequence ID" value="KAK1855885.1"/>
    <property type="molecule type" value="Genomic_DNA"/>
</dbReference>
<evidence type="ECO:0000256" key="1">
    <source>
        <dbReference type="SAM" id="Phobius"/>
    </source>
</evidence>
<dbReference type="Proteomes" id="UP001243330">
    <property type="component" value="Unassembled WGS sequence"/>
</dbReference>
<dbReference type="AlphaFoldDB" id="A0AAD9EP76"/>
<keyword evidence="3" id="KW-1185">Reference proteome</keyword>
<evidence type="ECO:0000313" key="2">
    <source>
        <dbReference type="EMBL" id="KAK1855885.1"/>
    </source>
</evidence>
<accession>A0AAD9EP76</accession>
<gene>
    <name evidence="2" type="ORF">CCHR01_01435</name>
</gene>
<protein>
    <submittedName>
        <fullName evidence="2">Ubiquitin-like protein</fullName>
    </submittedName>
</protein>
<evidence type="ECO:0000313" key="3">
    <source>
        <dbReference type="Proteomes" id="UP001243330"/>
    </source>
</evidence>
<keyword evidence="1" id="KW-1133">Transmembrane helix</keyword>
<proteinExistence type="predicted"/>
<name>A0AAD9EP76_9PEZI</name>
<comment type="caution">
    <text evidence="2">The sequence shown here is derived from an EMBL/GenBank/DDBJ whole genome shotgun (WGS) entry which is preliminary data.</text>
</comment>
<organism evidence="2 3">
    <name type="scientific">Colletotrichum chrysophilum</name>
    <dbReference type="NCBI Taxonomy" id="1836956"/>
    <lineage>
        <taxon>Eukaryota</taxon>
        <taxon>Fungi</taxon>
        <taxon>Dikarya</taxon>
        <taxon>Ascomycota</taxon>
        <taxon>Pezizomycotina</taxon>
        <taxon>Sordariomycetes</taxon>
        <taxon>Hypocreomycetidae</taxon>
        <taxon>Glomerellales</taxon>
        <taxon>Glomerellaceae</taxon>
        <taxon>Colletotrichum</taxon>
        <taxon>Colletotrichum gloeosporioides species complex</taxon>
    </lineage>
</organism>
<reference evidence="2" key="1">
    <citation type="submission" date="2023-01" db="EMBL/GenBank/DDBJ databases">
        <title>Colletotrichum chrysophilum M932 genome sequence.</title>
        <authorList>
            <person name="Baroncelli R."/>
        </authorList>
    </citation>
    <scope>NUCLEOTIDE SEQUENCE</scope>
    <source>
        <strain evidence="2">M932</strain>
    </source>
</reference>
<keyword evidence="1" id="KW-0812">Transmembrane</keyword>
<sequence>MEMTLEAIIAIVSLVVGLPPTIFILWRCFIHQSRASRCSSQRSPTSFDRLPYQESFSQQSQHPTLRSWTFVGFEVDITNQAWHNLRHFNPMAGSTPRHSFRSVGHRRDSVPVWNQMRGAG</sequence>
<feature type="transmembrane region" description="Helical" evidence="1">
    <location>
        <begin position="7"/>
        <end position="26"/>
    </location>
</feature>
<keyword evidence="1" id="KW-0472">Membrane</keyword>